<dbReference type="SUPFAM" id="SSF47005">
    <property type="entry name" value="Peripheral subunit-binding domain of 2-oxo acid dehydrogenase complex"/>
    <property type="match status" value="2"/>
</dbReference>
<feature type="domain" description="Peripheral subunit-binding (PSBD)" evidence="5">
    <location>
        <begin position="9"/>
        <end position="46"/>
    </location>
</feature>
<dbReference type="PANTHER" id="PTHR43178">
    <property type="entry name" value="DIHYDROLIPOAMIDE ACETYLTRANSFERASE COMPONENT OF PYRUVATE DEHYDROGENASE COMPLEX"/>
    <property type="match status" value="1"/>
</dbReference>
<organism evidence="6 7">
    <name type="scientific">Geodermatophilus arenarius</name>
    <dbReference type="NCBI Taxonomy" id="1137990"/>
    <lineage>
        <taxon>Bacteria</taxon>
        <taxon>Bacillati</taxon>
        <taxon>Actinomycetota</taxon>
        <taxon>Actinomycetes</taxon>
        <taxon>Geodermatophilales</taxon>
        <taxon>Geodermatophilaceae</taxon>
        <taxon>Geodermatophilus</taxon>
    </lineage>
</organism>
<keyword evidence="3" id="KW-0808">Transferase</keyword>
<evidence type="ECO:0000256" key="4">
    <source>
        <dbReference type="ARBA" id="ARBA00023315"/>
    </source>
</evidence>
<gene>
    <name evidence="6" type="ORF">ACFO3M_08980</name>
</gene>
<accession>A0ABV9LHG5</accession>
<evidence type="ECO:0000256" key="3">
    <source>
        <dbReference type="ARBA" id="ARBA00022679"/>
    </source>
</evidence>
<evidence type="ECO:0000256" key="1">
    <source>
        <dbReference type="ARBA" id="ARBA00001938"/>
    </source>
</evidence>
<evidence type="ECO:0000313" key="7">
    <source>
        <dbReference type="Proteomes" id="UP001596025"/>
    </source>
</evidence>
<dbReference type="EMBL" id="JBHSGR010000008">
    <property type="protein sequence ID" value="MFC4693519.1"/>
    <property type="molecule type" value="Genomic_DNA"/>
</dbReference>
<evidence type="ECO:0000259" key="5">
    <source>
        <dbReference type="PROSITE" id="PS51826"/>
    </source>
</evidence>
<dbReference type="InterPro" id="IPR036625">
    <property type="entry name" value="E3-bd_dom_sf"/>
</dbReference>
<dbReference type="PANTHER" id="PTHR43178:SF5">
    <property type="entry name" value="LIPOAMIDE ACYLTRANSFERASE COMPONENT OF BRANCHED-CHAIN ALPHA-KETO ACID DEHYDROGENASE COMPLEX, MITOCHONDRIAL"/>
    <property type="match status" value="1"/>
</dbReference>
<name>A0ABV9LHG5_9ACTN</name>
<sequence>MTGRIARPQPEPGAVALASSLGIELAGVAGTGPGGQVTRADVEFVARDRDYRAGTAATHLRAIPSEPRPLAAGGGLAADQSVVAANARVAVRDPNVRTLANGRGVRLDRVTGTGTGGAITKADVLTAAAAQDRQRAAAQRRAFPEPARQPEPRITFTASGLPVSVLDEVPPSVRRALAAAPDNATAFALVEKYRGLADEDAARLLARDRSVATTYGGADTAGAWPRG</sequence>
<dbReference type="PROSITE" id="PS51826">
    <property type="entry name" value="PSBD"/>
    <property type="match status" value="2"/>
</dbReference>
<dbReference type="RefSeq" id="WP_387988240.1">
    <property type="nucleotide sequence ID" value="NZ_JBHSGR010000008.1"/>
</dbReference>
<dbReference type="InterPro" id="IPR050743">
    <property type="entry name" value="2-oxoacid_DH_E2_comp"/>
</dbReference>
<evidence type="ECO:0000313" key="6">
    <source>
        <dbReference type="EMBL" id="MFC4693519.1"/>
    </source>
</evidence>
<dbReference type="Pfam" id="PF02817">
    <property type="entry name" value="E3_binding"/>
    <property type="match status" value="2"/>
</dbReference>
<comment type="caution">
    <text evidence="6">The sequence shown here is derived from an EMBL/GenBank/DDBJ whole genome shotgun (WGS) entry which is preliminary data.</text>
</comment>
<protein>
    <submittedName>
        <fullName evidence="6">E3 binding domain-containing protein</fullName>
    </submittedName>
</protein>
<feature type="domain" description="Peripheral subunit-binding (PSBD)" evidence="5">
    <location>
        <begin position="91"/>
        <end position="128"/>
    </location>
</feature>
<keyword evidence="7" id="KW-1185">Reference proteome</keyword>
<comment type="cofactor">
    <cofactor evidence="1">
        <name>(R)-lipoate</name>
        <dbReference type="ChEBI" id="CHEBI:83088"/>
    </cofactor>
</comment>
<reference evidence="7" key="1">
    <citation type="journal article" date="2019" name="Int. J. Syst. Evol. Microbiol.">
        <title>The Global Catalogue of Microorganisms (GCM) 10K type strain sequencing project: providing services to taxonomists for standard genome sequencing and annotation.</title>
        <authorList>
            <consortium name="The Broad Institute Genomics Platform"/>
            <consortium name="The Broad Institute Genome Sequencing Center for Infectious Disease"/>
            <person name="Wu L."/>
            <person name="Ma J."/>
        </authorList>
    </citation>
    <scope>NUCLEOTIDE SEQUENCE [LARGE SCALE GENOMIC DNA]</scope>
    <source>
        <strain evidence="7">CCUG 62763</strain>
    </source>
</reference>
<evidence type="ECO:0000256" key="2">
    <source>
        <dbReference type="ARBA" id="ARBA00007317"/>
    </source>
</evidence>
<keyword evidence="4" id="KW-0012">Acyltransferase</keyword>
<dbReference type="Gene3D" id="4.10.320.10">
    <property type="entry name" value="E3-binding domain"/>
    <property type="match status" value="2"/>
</dbReference>
<proteinExistence type="inferred from homology"/>
<comment type="similarity">
    <text evidence="2">Belongs to the 2-oxoacid dehydrogenase family.</text>
</comment>
<dbReference type="InterPro" id="IPR004167">
    <property type="entry name" value="PSBD"/>
</dbReference>
<dbReference type="Proteomes" id="UP001596025">
    <property type="component" value="Unassembled WGS sequence"/>
</dbReference>